<reference evidence="6 7" key="1">
    <citation type="submission" date="2016-07" db="EMBL/GenBank/DDBJ databases">
        <title>Pervasive Adenine N6-methylation of Active Genes in Fungi.</title>
        <authorList>
            <consortium name="DOE Joint Genome Institute"/>
            <person name="Mondo S.J."/>
            <person name="Dannebaum R.O."/>
            <person name="Kuo R.C."/>
            <person name="Labutti K."/>
            <person name="Haridas S."/>
            <person name="Kuo A."/>
            <person name="Salamov A."/>
            <person name="Ahrendt S.R."/>
            <person name="Lipzen A."/>
            <person name="Sullivan W."/>
            <person name="Andreopoulos W.B."/>
            <person name="Clum A."/>
            <person name="Lindquist E."/>
            <person name="Daum C."/>
            <person name="Ramamoorthy G.K."/>
            <person name="Gryganskyi A."/>
            <person name="Culley D."/>
            <person name="Magnuson J.K."/>
            <person name="James T.Y."/>
            <person name="O'Malley M.A."/>
            <person name="Stajich J.E."/>
            <person name="Spatafora J.W."/>
            <person name="Visel A."/>
            <person name="Grigoriev I.V."/>
        </authorList>
    </citation>
    <scope>NUCLEOTIDE SEQUENCE [LARGE SCALE GENOMIC DNA]</scope>
    <source>
        <strain evidence="6 7">PL171</strain>
    </source>
</reference>
<accession>A0A1Y2I0A3</accession>
<keyword evidence="3" id="KW-0175">Coiled coil</keyword>
<feature type="region of interest" description="Disordered" evidence="4">
    <location>
        <begin position="498"/>
        <end position="541"/>
    </location>
</feature>
<evidence type="ECO:0000313" key="6">
    <source>
        <dbReference type="EMBL" id="ORZ40287.1"/>
    </source>
</evidence>
<gene>
    <name evidence="6" type="ORF">BCR44DRAFT_1424771</name>
</gene>
<feature type="compositionally biased region" description="Polar residues" evidence="4">
    <location>
        <begin position="326"/>
        <end position="336"/>
    </location>
</feature>
<dbReference type="Proteomes" id="UP000193411">
    <property type="component" value="Unassembled WGS sequence"/>
</dbReference>
<evidence type="ECO:0000256" key="3">
    <source>
        <dbReference type="SAM" id="Coils"/>
    </source>
</evidence>
<comment type="caution">
    <text evidence="6">The sequence shown here is derived from an EMBL/GenBank/DDBJ whole genome shotgun (WGS) entry which is preliminary data.</text>
</comment>
<dbReference type="InterPro" id="IPR002219">
    <property type="entry name" value="PKC_DAG/PE"/>
</dbReference>
<evidence type="ECO:0000256" key="4">
    <source>
        <dbReference type="SAM" id="MobiDB-lite"/>
    </source>
</evidence>
<feature type="compositionally biased region" description="Polar residues" evidence="4">
    <location>
        <begin position="221"/>
        <end position="242"/>
    </location>
</feature>
<feature type="compositionally biased region" description="Polar residues" evidence="4">
    <location>
        <begin position="351"/>
        <end position="360"/>
    </location>
</feature>
<evidence type="ECO:0000256" key="1">
    <source>
        <dbReference type="ARBA" id="ARBA00022723"/>
    </source>
</evidence>
<evidence type="ECO:0000313" key="7">
    <source>
        <dbReference type="Proteomes" id="UP000193411"/>
    </source>
</evidence>
<dbReference type="Gene3D" id="3.30.60.20">
    <property type="match status" value="1"/>
</dbReference>
<feature type="coiled-coil region" evidence="3">
    <location>
        <begin position="287"/>
        <end position="314"/>
    </location>
</feature>
<feature type="compositionally biased region" description="Polar residues" evidence="4">
    <location>
        <begin position="264"/>
        <end position="274"/>
    </location>
</feature>
<evidence type="ECO:0000259" key="5">
    <source>
        <dbReference type="PROSITE" id="PS50081"/>
    </source>
</evidence>
<keyword evidence="1" id="KW-0479">Metal-binding</keyword>
<evidence type="ECO:0000256" key="2">
    <source>
        <dbReference type="ARBA" id="ARBA00022833"/>
    </source>
</evidence>
<dbReference type="AlphaFoldDB" id="A0A1Y2I0A3"/>
<keyword evidence="2" id="KW-0862">Zinc</keyword>
<organism evidence="6 7">
    <name type="scientific">Catenaria anguillulae PL171</name>
    <dbReference type="NCBI Taxonomy" id="765915"/>
    <lineage>
        <taxon>Eukaryota</taxon>
        <taxon>Fungi</taxon>
        <taxon>Fungi incertae sedis</taxon>
        <taxon>Blastocladiomycota</taxon>
        <taxon>Blastocladiomycetes</taxon>
        <taxon>Blastocladiales</taxon>
        <taxon>Catenariaceae</taxon>
        <taxon>Catenaria</taxon>
    </lineage>
</organism>
<dbReference type="SUPFAM" id="SSF57889">
    <property type="entry name" value="Cysteine-rich domain"/>
    <property type="match status" value="1"/>
</dbReference>
<feature type="region of interest" description="Disordered" evidence="4">
    <location>
        <begin position="221"/>
        <end position="286"/>
    </location>
</feature>
<dbReference type="InterPro" id="IPR046349">
    <property type="entry name" value="C1-like_sf"/>
</dbReference>
<dbReference type="EMBL" id="MCFL01000003">
    <property type="protein sequence ID" value="ORZ40287.1"/>
    <property type="molecule type" value="Genomic_DNA"/>
</dbReference>
<feature type="domain" description="Phorbol-ester/DAG-type" evidence="5">
    <location>
        <begin position="431"/>
        <end position="487"/>
    </location>
</feature>
<proteinExistence type="predicted"/>
<keyword evidence="7" id="KW-1185">Reference proteome</keyword>
<protein>
    <recommendedName>
        <fullName evidence="5">Phorbol-ester/DAG-type domain-containing protein</fullName>
    </recommendedName>
</protein>
<dbReference type="GO" id="GO:0046872">
    <property type="term" value="F:metal ion binding"/>
    <property type="evidence" value="ECO:0007669"/>
    <property type="project" value="UniProtKB-KW"/>
</dbReference>
<feature type="region of interest" description="Disordered" evidence="4">
    <location>
        <begin position="322"/>
        <end position="406"/>
    </location>
</feature>
<name>A0A1Y2I0A3_9FUNG</name>
<dbReference type="OrthoDB" id="336088at2759"/>
<dbReference type="PROSITE" id="PS50081">
    <property type="entry name" value="ZF_DAG_PE_2"/>
    <property type="match status" value="1"/>
</dbReference>
<sequence length="541" mass="59114">MLPSSMTSPNLASFLQPARCNADLRSSLHAFRESCNNSSTVRTAEHSRGSTQQPEYSFLQLDAMASELLADTLSTPLSAPAGIPLATALLMEGSQQSRMMLAALAEAVEVSVTNASAILDPISDHLAPGSSHDIALSAQSVLESVRALIHPDSPTRSLPASVPPSSPLAMRHVQREVSVFVQCFTDFATLVYNAVHFATQGEPLEHLTTIASDIRSLYSPFSSRPTSAAGSPRRQQQSTPTPASARPMRSGSMPIASSHPRTPRSATVATPTTHSRIRPSPSLNDTTMGLLNELEDLIEKQEEIRERRRTYLHNKERELLARLSDQPRSSKIQRLSDSLADRVPVPRSHESSPLSATSSFRQRRGNPGHTPVMMTPRTPKAASYGGPAQQQVKGKDPQQRKSAPAMASLVAAGARNPYADMPLLENNKPNRHRFTVTRVDLTDRTEKHCRMCSQGFGFLEKRVVCKDCRLTIHKDCYGTGHPERYACECFNTPEDEEGPEPLWDGSTTQTPAAAHSPFTLMKTRSWSRRNSGRRAEAGAGL</sequence>